<accession>B4D7F1</accession>
<evidence type="ECO:0000313" key="4">
    <source>
        <dbReference type="Proteomes" id="UP000005824"/>
    </source>
</evidence>
<dbReference type="EMBL" id="ABVL01000018">
    <property type="protein sequence ID" value="EDY17568.1"/>
    <property type="molecule type" value="Genomic_DNA"/>
</dbReference>
<feature type="region of interest" description="Disordered" evidence="1">
    <location>
        <begin position="220"/>
        <end position="240"/>
    </location>
</feature>
<evidence type="ECO:0000313" key="3">
    <source>
        <dbReference type="EMBL" id="EDY17568.1"/>
    </source>
</evidence>
<sequence length="296" mass="32262">MVCALFIVLVGLFNPAWGAELSDPILGQWKWFTNSTKVFHSDGRLTSNVGHTSTWKCLNPGEVPRKYRIFWAMGTVDTLTLDKDENRLSGKNAQGVVVSGKRLTREDPDKTPEVPAVAANLPPSQQVEPLLEPCLDAILAPLPQEPQMPRVSVEKLRATLSGEAVRAKTPSQKQICQYAIWVCDALTNGMDERAQTRAAAVSSALVPSLSNGASIVNTMPLHPGRNSGGAGEAIRKKQKDERAYADQQAQAFSSFMESSAYKAWVTKSTKLREDVMGVYTKLVQLEAAEPPVEAAK</sequence>
<feature type="signal peptide" evidence="2">
    <location>
        <begin position="1"/>
        <end position="18"/>
    </location>
</feature>
<keyword evidence="4" id="KW-1185">Reference proteome</keyword>
<dbReference type="InParanoid" id="B4D7F1"/>
<protein>
    <submittedName>
        <fullName evidence="3">Uncharacterized protein</fullName>
    </submittedName>
</protein>
<dbReference type="AlphaFoldDB" id="B4D7F1"/>
<keyword evidence="2" id="KW-0732">Signal</keyword>
<name>B4D7F1_9BACT</name>
<reference evidence="3 4" key="1">
    <citation type="journal article" date="2011" name="J. Bacteriol.">
        <title>Genome sequence of Chthoniobacter flavus Ellin428, an aerobic heterotrophic soil bacterium.</title>
        <authorList>
            <person name="Kant R."/>
            <person name="van Passel M.W."/>
            <person name="Palva A."/>
            <person name="Lucas S."/>
            <person name="Lapidus A."/>
            <person name="Glavina Del Rio T."/>
            <person name="Dalin E."/>
            <person name="Tice H."/>
            <person name="Bruce D."/>
            <person name="Goodwin L."/>
            <person name="Pitluck S."/>
            <person name="Larimer F.W."/>
            <person name="Land M.L."/>
            <person name="Hauser L."/>
            <person name="Sangwan P."/>
            <person name="de Vos W.M."/>
            <person name="Janssen P.H."/>
            <person name="Smidt H."/>
        </authorList>
    </citation>
    <scope>NUCLEOTIDE SEQUENCE [LARGE SCALE GENOMIC DNA]</scope>
    <source>
        <strain evidence="3 4">Ellin428</strain>
    </source>
</reference>
<evidence type="ECO:0000256" key="2">
    <source>
        <dbReference type="SAM" id="SignalP"/>
    </source>
</evidence>
<organism evidence="3 4">
    <name type="scientific">Chthoniobacter flavus Ellin428</name>
    <dbReference type="NCBI Taxonomy" id="497964"/>
    <lineage>
        <taxon>Bacteria</taxon>
        <taxon>Pseudomonadati</taxon>
        <taxon>Verrucomicrobiota</taxon>
        <taxon>Spartobacteria</taxon>
        <taxon>Chthoniobacterales</taxon>
        <taxon>Chthoniobacteraceae</taxon>
        <taxon>Chthoniobacter</taxon>
    </lineage>
</organism>
<feature type="chain" id="PRO_5002800539" evidence="2">
    <location>
        <begin position="19"/>
        <end position="296"/>
    </location>
</feature>
<gene>
    <name evidence="3" type="ORF">CfE428DRAFT_4866</name>
</gene>
<dbReference type="Proteomes" id="UP000005824">
    <property type="component" value="Unassembled WGS sequence"/>
</dbReference>
<evidence type="ECO:0000256" key="1">
    <source>
        <dbReference type="SAM" id="MobiDB-lite"/>
    </source>
</evidence>
<comment type="caution">
    <text evidence="3">The sequence shown here is derived from an EMBL/GenBank/DDBJ whole genome shotgun (WGS) entry which is preliminary data.</text>
</comment>
<proteinExistence type="predicted"/>